<keyword evidence="1" id="KW-0732">Signal</keyword>
<evidence type="ECO:0000313" key="2">
    <source>
        <dbReference type="EMBL" id="MFB9905753.1"/>
    </source>
</evidence>
<keyword evidence="3" id="KW-1185">Reference proteome</keyword>
<accession>A0ABV5ZXX7</accession>
<sequence>MRMRSALAIAITTLGLVALPAAAQAAPAAKTPAQRCADIHVYTGIFVIHGDNELFCLVKDRPERYAFKGATSCGPLSKGGTGYGITSDNKRISCNGWINFARQDMKFSTK</sequence>
<proteinExistence type="predicted"/>
<feature type="signal peptide" evidence="1">
    <location>
        <begin position="1"/>
        <end position="25"/>
    </location>
</feature>
<protein>
    <submittedName>
        <fullName evidence="2">Uncharacterized protein</fullName>
    </submittedName>
</protein>
<dbReference type="EMBL" id="JBHLZU010000015">
    <property type="protein sequence ID" value="MFB9905753.1"/>
    <property type="molecule type" value="Genomic_DNA"/>
</dbReference>
<evidence type="ECO:0000256" key="1">
    <source>
        <dbReference type="SAM" id="SignalP"/>
    </source>
</evidence>
<dbReference type="RefSeq" id="WP_377853079.1">
    <property type="nucleotide sequence ID" value="NZ_JBHLZU010000015.1"/>
</dbReference>
<reference evidence="2 3" key="1">
    <citation type="submission" date="2024-09" db="EMBL/GenBank/DDBJ databases">
        <authorList>
            <person name="Sun Q."/>
            <person name="Mori K."/>
        </authorList>
    </citation>
    <scope>NUCLEOTIDE SEQUENCE [LARGE SCALE GENOMIC DNA]</scope>
    <source>
        <strain evidence="2 3">TBRC 7907</strain>
    </source>
</reference>
<organism evidence="2 3">
    <name type="scientific">Allokutzneria oryzae</name>
    <dbReference type="NCBI Taxonomy" id="1378989"/>
    <lineage>
        <taxon>Bacteria</taxon>
        <taxon>Bacillati</taxon>
        <taxon>Actinomycetota</taxon>
        <taxon>Actinomycetes</taxon>
        <taxon>Pseudonocardiales</taxon>
        <taxon>Pseudonocardiaceae</taxon>
        <taxon>Allokutzneria</taxon>
    </lineage>
</organism>
<dbReference type="Proteomes" id="UP001589693">
    <property type="component" value="Unassembled WGS sequence"/>
</dbReference>
<comment type="caution">
    <text evidence="2">The sequence shown here is derived from an EMBL/GenBank/DDBJ whole genome shotgun (WGS) entry which is preliminary data.</text>
</comment>
<gene>
    <name evidence="2" type="ORF">ACFFQA_17605</name>
</gene>
<evidence type="ECO:0000313" key="3">
    <source>
        <dbReference type="Proteomes" id="UP001589693"/>
    </source>
</evidence>
<name>A0ABV5ZXX7_9PSEU</name>
<feature type="chain" id="PRO_5046397800" evidence="1">
    <location>
        <begin position="26"/>
        <end position="110"/>
    </location>
</feature>